<keyword evidence="1" id="KW-0808">Transferase</keyword>
<dbReference type="InterPro" id="IPR016181">
    <property type="entry name" value="Acyl_CoA_acyltransferase"/>
</dbReference>
<dbReference type="Gene3D" id="3.40.630.30">
    <property type="match status" value="1"/>
</dbReference>
<dbReference type="RefSeq" id="WP_345011772.1">
    <property type="nucleotide sequence ID" value="NZ_BAABFC010000010.1"/>
</dbReference>
<dbReference type="SUPFAM" id="SSF55729">
    <property type="entry name" value="Acyl-CoA N-acyltransferases (Nat)"/>
    <property type="match status" value="1"/>
</dbReference>
<feature type="domain" description="N-acetyltransferase" evidence="3">
    <location>
        <begin position="5"/>
        <end position="164"/>
    </location>
</feature>
<dbReference type="Proteomes" id="UP001501321">
    <property type="component" value="Unassembled WGS sequence"/>
</dbReference>
<gene>
    <name evidence="4" type="ORF">GCM10023095_15760</name>
</gene>
<evidence type="ECO:0000256" key="1">
    <source>
        <dbReference type="ARBA" id="ARBA00022679"/>
    </source>
</evidence>
<dbReference type="PROSITE" id="PS51186">
    <property type="entry name" value="GNAT"/>
    <property type="match status" value="1"/>
</dbReference>
<dbReference type="PANTHER" id="PTHR43877:SF1">
    <property type="entry name" value="ACETYLTRANSFERASE"/>
    <property type="match status" value="1"/>
</dbReference>
<comment type="caution">
    <text evidence="4">The sequence shown here is derived from an EMBL/GenBank/DDBJ whole genome shotgun (WGS) entry which is preliminary data.</text>
</comment>
<accession>A0ABP8Q8Z2</accession>
<reference evidence="5" key="1">
    <citation type="journal article" date="2019" name="Int. J. Syst. Evol. Microbiol.">
        <title>The Global Catalogue of Microorganisms (GCM) 10K type strain sequencing project: providing services to taxonomists for standard genome sequencing and annotation.</title>
        <authorList>
            <consortium name="The Broad Institute Genomics Platform"/>
            <consortium name="The Broad Institute Genome Sequencing Center for Infectious Disease"/>
            <person name="Wu L."/>
            <person name="Ma J."/>
        </authorList>
    </citation>
    <scope>NUCLEOTIDE SEQUENCE [LARGE SCALE GENOMIC DNA]</scope>
    <source>
        <strain evidence="5">JCM 32226</strain>
    </source>
</reference>
<dbReference type="InterPro" id="IPR050832">
    <property type="entry name" value="Bact_Acetyltransf"/>
</dbReference>
<proteinExistence type="predicted"/>
<dbReference type="InterPro" id="IPR000182">
    <property type="entry name" value="GNAT_dom"/>
</dbReference>
<evidence type="ECO:0000313" key="5">
    <source>
        <dbReference type="Proteomes" id="UP001501321"/>
    </source>
</evidence>
<keyword evidence="2" id="KW-0012">Acyltransferase</keyword>
<dbReference type="EMBL" id="BAABFC010000010">
    <property type="protein sequence ID" value="GAA4498075.1"/>
    <property type="molecule type" value="Genomic_DNA"/>
</dbReference>
<protein>
    <submittedName>
        <fullName evidence="4">GNAT family N-acetyltransferase</fullName>
    </submittedName>
</protein>
<dbReference type="PANTHER" id="PTHR43877">
    <property type="entry name" value="AMINOALKYLPHOSPHONATE N-ACETYLTRANSFERASE-RELATED-RELATED"/>
    <property type="match status" value="1"/>
</dbReference>
<dbReference type="CDD" id="cd04301">
    <property type="entry name" value="NAT_SF"/>
    <property type="match status" value="1"/>
</dbReference>
<organism evidence="4 5">
    <name type="scientific">Pseudaeromonas paramecii</name>
    <dbReference type="NCBI Taxonomy" id="2138166"/>
    <lineage>
        <taxon>Bacteria</taxon>
        <taxon>Pseudomonadati</taxon>
        <taxon>Pseudomonadota</taxon>
        <taxon>Gammaproteobacteria</taxon>
        <taxon>Aeromonadales</taxon>
        <taxon>Aeromonadaceae</taxon>
        <taxon>Pseudaeromonas</taxon>
    </lineage>
</organism>
<evidence type="ECO:0000259" key="3">
    <source>
        <dbReference type="PROSITE" id="PS51186"/>
    </source>
</evidence>
<evidence type="ECO:0000313" key="4">
    <source>
        <dbReference type="EMBL" id="GAA4498075.1"/>
    </source>
</evidence>
<dbReference type="Pfam" id="PF00583">
    <property type="entry name" value="Acetyltransf_1"/>
    <property type="match status" value="1"/>
</dbReference>
<evidence type="ECO:0000256" key="2">
    <source>
        <dbReference type="ARBA" id="ARBA00023315"/>
    </source>
</evidence>
<keyword evidence="5" id="KW-1185">Reference proteome</keyword>
<sequence>MPVSLSVRPATLADVDDIVQIQQESWQQAYQGLLPEVVLTLRPAQERALIWQQRLKAHPCMTLLAQVQDAVAGFLYWFPENKRVAQLKSFYLHPFYWQQGLGSALLGQAMGDMQSLGLRRCELWVLANNRPAERFYLKQGFQYDGQRQRRQMEGVDVVQRHMYRLLAAKGNGSLSPLL</sequence>
<name>A0ABP8Q8Z2_9GAMM</name>